<keyword evidence="3" id="KW-1185">Reference proteome</keyword>
<dbReference type="EMBL" id="OK040171">
    <property type="protein sequence ID" value="UAV84576.1"/>
    <property type="molecule type" value="Genomic_DNA"/>
</dbReference>
<feature type="compositionally biased region" description="Gly residues" evidence="1">
    <location>
        <begin position="84"/>
        <end position="99"/>
    </location>
</feature>
<feature type="region of interest" description="Disordered" evidence="1">
    <location>
        <begin position="69"/>
        <end position="115"/>
    </location>
</feature>
<accession>A0AAE8XC95</accession>
<reference evidence="2" key="1">
    <citation type="submission" date="2021-09" db="EMBL/GenBank/DDBJ databases">
        <authorList>
            <person name="Liu Y."/>
        </authorList>
    </citation>
    <scope>NUCLEOTIDE SEQUENCE</scope>
</reference>
<evidence type="ECO:0000313" key="2">
    <source>
        <dbReference type="EMBL" id="UAV84576.1"/>
    </source>
</evidence>
<evidence type="ECO:0000256" key="1">
    <source>
        <dbReference type="SAM" id="MobiDB-lite"/>
    </source>
</evidence>
<organism evidence="2 3">
    <name type="scientific">Pseudomonas phage PHB09</name>
    <dbReference type="NCBI Taxonomy" id="2867265"/>
    <lineage>
        <taxon>Viruses</taxon>
        <taxon>Duplodnaviria</taxon>
        <taxon>Heunggongvirae</taxon>
        <taxon>Uroviricota</taxon>
        <taxon>Caudoviricetes</taxon>
        <taxon>Vandenendeviridae</taxon>
        <taxon>Gorskivirinae</taxon>
        <taxon>Dilongvirus</taxon>
        <taxon>Dilongvirus PHB09</taxon>
    </lineage>
</organism>
<gene>
    <name evidence="2" type="ORF">PHB09_080</name>
</gene>
<proteinExistence type="predicted"/>
<protein>
    <submittedName>
        <fullName evidence="2">Uncharacterized protein</fullName>
    </submittedName>
</protein>
<dbReference type="Proteomes" id="UP000827914">
    <property type="component" value="Segment"/>
</dbReference>
<name>A0AAE8XC95_9CAUD</name>
<evidence type="ECO:0000313" key="3">
    <source>
        <dbReference type="Proteomes" id="UP000827914"/>
    </source>
</evidence>
<sequence>MINPAELMPPTLNGNTIMLNFLNRHTVLDFALQAELNQFSCIKLQNGSFSLSTPLTEAFEEKYLGMVHGARARAQDKPDPKPPTGGGNPDGTPPGGGTPGTPTLDTYTKTEARAA</sequence>